<dbReference type="InterPro" id="IPR010982">
    <property type="entry name" value="Lambda_DNA-bd_dom_sf"/>
</dbReference>
<dbReference type="Proteomes" id="UP001221909">
    <property type="component" value="Unassembled WGS sequence"/>
</dbReference>
<proteinExistence type="predicted"/>
<organism evidence="1 2">
    <name type="scientific">Mannheimia cairinae</name>
    <dbReference type="NCBI Taxonomy" id="3025936"/>
    <lineage>
        <taxon>Bacteria</taxon>
        <taxon>Pseudomonadati</taxon>
        <taxon>Pseudomonadota</taxon>
        <taxon>Gammaproteobacteria</taxon>
        <taxon>Pasteurellales</taxon>
        <taxon>Pasteurellaceae</taxon>
        <taxon>Mannheimia</taxon>
    </lineage>
</organism>
<dbReference type="EMBL" id="JAQSJE010000001">
    <property type="protein sequence ID" value="MDD0822975.1"/>
    <property type="molecule type" value="Genomic_DNA"/>
</dbReference>
<evidence type="ECO:0000313" key="2">
    <source>
        <dbReference type="Proteomes" id="UP001221909"/>
    </source>
</evidence>
<reference evidence="1 2" key="1">
    <citation type="submission" date="2023-02" db="EMBL/GenBank/DDBJ databases">
        <title>Mannheimia cairiniae sp. nov., a novel species of Mannheimia obtained from moscovy ducks (Cairina moschata) and reclassification of Mannheimia ovis as heterotypic synonym of Mannheimia pernigra.</title>
        <authorList>
            <person name="Christensen H."/>
        </authorList>
    </citation>
    <scope>NUCLEOTIDE SEQUENCE [LARGE SCALE GENOMIC DNA]</scope>
    <source>
        <strain evidence="1 2">AT1</strain>
    </source>
</reference>
<gene>
    <name evidence="1" type="ORF">PTQ27_00605</name>
</gene>
<comment type="caution">
    <text evidence="1">The sequence shown here is derived from an EMBL/GenBank/DDBJ whole genome shotgun (WGS) entry which is preliminary data.</text>
</comment>
<dbReference type="Gene3D" id="1.10.260.40">
    <property type="entry name" value="lambda repressor-like DNA-binding domains"/>
    <property type="match status" value="1"/>
</dbReference>
<accession>A0ABT5MLA6</accession>
<evidence type="ECO:0000313" key="1">
    <source>
        <dbReference type="EMBL" id="MDD0822975.1"/>
    </source>
</evidence>
<dbReference type="Pfam" id="PF14549">
    <property type="entry name" value="P22_Cro"/>
    <property type="match status" value="1"/>
</dbReference>
<sequence>MKKDDVIEHFGALEKVATVLGISVSAVSQWGDIIPEKNAYRLQEITEGKLKVKHSLYRNKSK</sequence>
<keyword evidence="2" id="KW-1185">Reference proteome</keyword>
<dbReference type="SUPFAM" id="SSF47413">
    <property type="entry name" value="lambda repressor-like DNA-binding domains"/>
    <property type="match status" value="1"/>
</dbReference>
<name>A0ABT5MLA6_9PAST</name>
<dbReference type="RefSeq" id="WP_273748544.1">
    <property type="nucleotide sequence ID" value="NZ_JAQSJE010000001.1"/>
</dbReference>
<protein>
    <submittedName>
        <fullName evidence="1">Cro/CI family transcriptional regulator</fullName>
    </submittedName>
</protein>